<reference evidence="9" key="2">
    <citation type="submission" date="2025-08" db="UniProtKB">
        <authorList>
            <consortium name="Ensembl"/>
        </authorList>
    </citation>
    <scope>IDENTIFICATION</scope>
    <source>
        <strain evidence="9">breed Abyssinian</strain>
    </source>
</reference>
<dbReference type="PROSITE" id="PS51419">
    <property type="entry name" value="RAB"/>
    <property type="match status" value="1"/>
</dbReference>
<evidence type="ECO:0008006" key="11">
    <source>
        <dbReference type="Google" id="ProtNLM"/>
    </source>
</evidence>
<dbReference type="InterPro" id="IPR041822">
    <property type="entry name" value="Rab33A/B"/>
</dbReference>
<dbReference type="InterPro" id="IPR005225">
    <property type="entry name" value="Small_GTP-bd"/>
</dbReference>
<dbReference type="PROSITE" id="PS51417">
    <property type="entry name" value="ARF"/>
    <property type="match status" value="1"/>
</dbReference>
<dbReference type="PRINTS" id="PR00449">
    <property type="entry name" value="RASTRNSFRMNG"/>
</dbReference>
<comment type="similarity">
    <text evidence="1">Belongs to the small GTPase superfamily. Rab family.</text>
</comment>
<evidence type="ECO:0000313" key="9">
    <source>
        <dbReference type="Ensembl" id="ENSFCTP00005000845.1"/>
    </source>
</evidence>
<dbReference type="GeneTree" id="ENSGT00940000157090"/>
<protein>
    <recommendedName>
        <fullName evidence="11">RAB33B, member RAS oncogene family</fullName>
    </recommendedName>
</protein>
<name>A0ABI7VRR4_FELCA</name>
<feature type="compositionally biased region" description="Basic residues" evidence="8">
    <location>
        <begin position="145"/>
        <end position="157"/>
    </location>
</feature>
<dbReference type="CDD" id="cd04115">
    <property type="entry name" value="Rab33B_Rab33A"/>
    <property type="match status" value="1"/>
</dbReference>
<reference evidence="9" key="3">
    <citation type="submission" date="2025-09" db="UniProtKB">
        <authorList>
            <consortium name="Ensembl"/>
        </authorList>
    </citation>
    <scope>IDENTIFICATION</scope>
    <source>
        <strain evidence="9">breed Abyssinian</strain>
    </source>
</reference>
<dbReference type="PANTHER" id="PTHR47978">
    <property type="match status" value="1"/>
</dbReference>
<dbReference type="SUPFAM" id="SSF52540">
    <property type="entry name" value="P-loop containing nucleoside triphosphate hydrolases"/>
    <property type="match status" value="1"/>
</dbReference>
<feature type="region of interest" description="Disordered" evidence="8">
    <location>
        <begin position="51"/>
        <end position="183"/>
    </location>
</feature>
<sequence length="488" mass="52902">RGRLVKTPPRSIPPSGPHGICSTFWTWGISQTSPGHQSPVDTLTWPKGCPLCQGGRRPRTPTCSLPNTRQPRRKAAIPQATGSSSPSASRDGRPLGGASRPTPSSPYRCPNSRGPESPEEAGGTADTTTSQLQASLPPPSPGNPQRRRLQCRTRHPSLPKTSQPLTRHPLKAALRPSRERVPGGTSFLSCLSLPAPKVIARLPPEGGSLGRGGAGPAWLPGLGRSAWPLGSLGRLAGPPHPPSSPRPVPCLSSLGRVRRMASEMESSLEASFTSSGAVSGASVFLPPARSRIFKIIVIGDSNVGKTCLTYRFCAGRFPDRTEATIGVDFRERAVEIDGERIKIQLWDTAGQERFRKSMVQHYYRNVHAVVFVYDMTNMASFHSLPSWIEECKQHLLASDIPRILVGNKCDLRSAIQVPTDLAQKFADTHSMPLFETSAKNPNDNDHVEAIFMTLAHKLKSHKPLMLSQPPDNGITLKPEPKPAMTCWC</sequence>
<keyword evidence="5" id="KW-0449">Lipoprotein</keyword>
<organism evidence="9 10">
    <name type="scientific">Felis catus</name>
    <name type="common">Cat</name>
    <name type="synonym">Felis silvestris catus</name>
    <dbReference type="NCBI Taxonomy" id="9685"/>
    <lineage>
        <taxon>Eukaryota</taxon>
        <taxon>Metazoa</taxon>
        <taxon>Chordata</taxon>
        <taxon>Craniata</taxon>
        <taxon>Vertebrata</taxon>
        <taxon>Euteleostomi</taxon>
        <taxon>Mammalia</taxon>
        <taxon>Eutheria</taxon>
        <taxon>Laurasiatheria</taxon>
        <taxon>Carnivora</taxon>
        <taxon>Feliformia</taxon>
        <taxon>Felidae</taxon>
        <taxon>Felinae</taxon>
        <taxon>Felis</taxon>
    </lineage>
</organism>
<evidence type="ECO:0000256" key="6">
    <source>
        <dbReference type="ARBA" id="ARBA00023289"/>
    </source>
</evidence>
<dbReference type="InterPro" id="IPR001806">
    <property type="entry name" value="Small_GTPase"/>
</dbReference>
<evidence type="ECO:0000256" key="5">
    <source>
        <dbReference type="ARBA" id="ARBA00023288"/>
    </source>
</evidence>
<reference evidence="9 10" key="1">
    <citation type="submission" date="2021-02" db="EMBL/GenBank/DDBJ databases">
        <title>Safari Cat Assemblies.</title>
        <authorList>
            <person name="Bredemeyer K.R."/>
            <person name="Murphy W.J."/>
        </authorList>
    </citation>
    <scope>NUCLEOTIDE SEQUENCE [LARGE SCALE GENOMIC DNA]</scope>
</reference>
<dbReference type="PROSITE" id="PS51421">
    <property type="entry name" value="RAS"/>
    <property type="match status" value="1"/>
</dbReference>
<dbReference type="Proteomes" id="UP000823872">
    <property type="component" value="Chromosome B1"/>
</dbReference>
<keyword evidence="6" id="KW-0636">Prenylation</keyword>
<gene>
    <name evidence="9" type="primary">RAB33B</name>
</gene>
<evidence type="ECO:0000256" key="8">
    <source>
        <dbReference type="SAM" id="MobiDB-lite"/>
    </source>
</evidence>
<keyword evidence="2" id="KW-0547">Nucleotide-binding</keyword>
<accession>A0ABI7VRR4</accession>
<proteinExistence type="inferred from homology"/>
<dbReference type="InterPro" id="IPR027417">
    <property type="entry name" value="P-loop_NTPase"/>
</dbReference>
<dbReference type="Ensembl" id="ENSFCTT00005001695.1">
    <property type="protein sequence ID" value="ENSFCTP00005000845.1"/>
    <property type="gene ID" value="ENSFCTG00005000652.1"/>
</dbReference>
<dbReference type="NCBIfam" id="TIGR00231">
    <property type="entry name" value="small_GTP"/>
    <property type="match status" value="1"/>
</dbReference>
<dbReference type="SMART" id="SM00176">
    <property type="entry name" value="RAN"/>
    <property type="match status" value="1"/>
</dbReference>
<keyword evidence="4" id="KW-0472">Membrane</keyword>
<evidence type="ECO:0000313" key="10">
    <source>
        <dbReference type="Proteomes" id="UP000823872"/>
    </source>
</evidence>
<evidence type="ECO:0000256" key="3">
    <source>
        <dbReference type="ARBA" id="ARBA00023134"/>
    </source>
</evidence>
<dbReference type="Pfam" id="PF00071">
    <property type="entry name" value="Ras"/>
    <property type="match status" value="1"/>
</dbReference>
<evidence type="ECO:0000256" key="2">
    <source>
        <dbReference type="ARBA" id="ARBA00022741"/>
    </source>
</evidence>
<evidence type="ECO:0000256" key="1">
    <source>
        <dbReference type="ARBA" id="ARBA00006270"/>
    </source>
</evidence>
<dbReference type="Gene3D" id="3.40.50.300">
    <property type="entry name" value="P-loop containing nucleotide triphosphate hydrolases"/>
    <property type="match status" value="1"/>
</dbReference>
<dbReference type="SMART" id="SM00173">
    <property type="entry name" value="RAS"/>
    <property type="match status" value="1"/>
</dbReference>
<evidence type="ECO:0000256" key="4">
    <source>
        <dbReference type="ARBA" id="ARBA00023136"/>
    </source>
</evidence>
<dbReference type="SMART" id="SM00174">
    <property type="entry name" value="RHO"/>
    <property type="match status" value="1"/>
</dbReference>
<evidence type="ECO:0000256" key="7">
    <source>
        <dbReference type="ARBA" id="ARBA00037868"/>
    </source>
</evidence>
<keyword evidence="10" id="KW-1185">Reference proteome</keyword>
<dbReference type="SMART" id="SM00175">
    <property type="entry name" value="RAB"/>
    <property type="match status" value="1"/>
</dbReference>
<comment type="subcellular location">
    <subcellularLocation>
        <location evidence="7">Endomembrane system</location>
        <topology evidence="7">Lipid-anchor</topology>
    </subcellularLocation>
</comment>
<keyword evidence="3" id="KW-0342">GTP-binding</keyword>